<gene>
    <name evidence="6" type="ORF">UR23_C0018G0015</name>
</gene>
<keyword evidence="3" id="KW-0812">Transmembrane</keyword>
<evidence type="ECO:0000256" key="1">
    <source>
        <dbReference type="ARBA" id="ARBA00004370"/>
    </source>
</evidence>
<sequence>MPDGSNLFEIKSKKNIKHRLGIEFDNRRLKLALIFMFIIGAIIFYRLILISIINGKEYKNIYANNHSKIEWILPKRGIIYDYQGKILAENNIENKRYYPLKQAGSHIIGYISKEDKIGIYGIEATYEDFLKGKPGFTIFNINNKGEIKGIKEVKEPESGNNLYLHIDYDAQERLYNELLKQIIYKNSPGGAAILMNPKNGAVKALVSIPSFDNNFQSKDELIKTLQSEQAPFFNRAISGEYSSGSTIKPFIAAAALSENIINPDFKMETHGSITVDSIYNKNIKWTFKDWKNHGFVNMIDALAYSSNVYFYTIGGGYKDITGLGINKIDKYLQKFGMGSKTKIDIIGESKGLIPSPKWKSININEDWYIGDTYNTSIGQGFLRITPIQLASATSVIANSGTLYQPQIANSVVSDTGDIIWKNEPKILEDNVIKKEYLDIIKNGMRKAVTMGTNWRLNELPEQVAAKTGSAEAGNNREAHSWVTVLNYNNDSLKNEQGKPFVLSILVENGGNGETSAVPIAKNFLSWYLDDKNESQEH</sequence>
<accession>A0A0F9ZCD1</accession>
<dbReference type="Pfam" id="PF03717">
    <property type="entry name" value="PBP_dimer"/>
    <property type="match status" value="1"/>
</dbReference>
<feature type="transmembrane region" description="Helical" evidence="3">
    <location>
        <begin position="31"/>
        <end position="53"/>
    </location>
</feature>
<dbReference type="EMBL" id="LBOK01000018">
    <property type="protein sequence ID" value="KKP36441.1"/>
    <property type="molecule type" value="Genomic_DNA"/>
</dbReference>
<dbReference type="GO" id="GO:0071972">
    <property type="term" value="F:peptidoglycan L,D-transpeptidase activity"/>
    <property type="evidence" value="ECO:0007669"/>
    <property type="project" value="TreeGrafter"/>
</dbReference>
<dbReference type="Gene3D" id="3.40.710.10">
    <property type="entry name" value="DD-peptidase/beta-lactamase superfamily"/>
    <property type="match status" value="1"/>
</dbReference>
<evidence type="ECO:0000259" key="4">
    <source>
        <dbReference type="Pfam" id="PF00905"/>
    </source>
</evidence>
<dbReference type="GO" id="GO:0071555">
    <property type="term" value="P:cell wall organization"/>
    <property type="evidence" value="ECO:0007669"/>
    <property type="project" value="TreeGrafter"/>
</dbReference>
<comment type="subcellular location">
    <subcellularLocation>
        <location evidence="1">Membrane</location>
    </subcellularLocation>
</comment>
<dbReference type="AlphaFoldDB" id="A0A0F9ZCD1"/>
<comment type="caution">
    <text evidence="6">The sequence shown here is derived from an EMBL/GenBank/DDBJ whole genome shotgun (WGS) entry which is preliminary data.</text>
</comment>
<dbReference type="InterPro" id="IPR050515">
    <property type="entry name" value="Beta-lactam/transpept"/>
</dbReference>
<proteinExistence type="predicted"/>
<dbReference type="GO" id="GO:0008658">
    <property type="term" value="F:penicillin binding"/>
    <property type="evidence" value="ECO:0007669"/>
    <property type="project" value="InterPro"/>
</dbReference>
<evidence type="ECO:0000256" key="3">
    <source>
        <dbReference type="SAM" id="Phobius"/>
    </source>
</evidence>
<feature type="domain" description="Penicillin-binding protein transpeptidase" evidence="4">
    <location>
        <begin position="190"/>
        <end position="524"/>
    </location>
</feature>
<feature type="domain" description="Penicillin-binding protein dimerisation" evidence="5">
    <location>
        <begin position="93"/>
        <end position="148"/>
    </location>
</feature>
<dbReference type="PANTHER" id="PTHR30627">
    <property type="entry name" value="PEPTIDOGLYCAN D,D-TRANSPEPTIDASE"/>
    <property type="match status" value="1"/>
</dbReference>
<evidence type="ECO:0000256" key="2">
    <source>
        <dbReference type="ARBA" id="ARBA00023136"/>
    </source>
</evidence>
<protein>
    <submittedName>
        <fullName evidence="6">Penicillin-binding protein</fullName>
    </submittedName>
</protein>
<dbReference type="Pfam" id="PF00905">
    <property type="entry name" value="Transpeptidase"/>
    <property type="match status" value="1"/>
</dbReference>
<reference evidence="6 7" key="1">
    <citation type="journal article" date="2015" name="Nature">
        <title>rRNA introns, odd ribosomes, and small enigmatic genomes across a large radiation of phyla.</title>
        <authorList>
            <person name="Brown C.T."/>
            <person name="Hug L.A."/>
            <person name="Thomas B.C."/>
            <person name="Sharon I."/>
            <person name="Castelle C.J."/>
            <person name="Singh A."/>
            <person name="Wilkins M.J."/>
            <person name="Williams K.H."/>
            <person name="Banfield J.F."/>
        </authorList>
    </citation>
    <scope>NUCLEOTIDE SEQUENCE [LARGE SCALE GENOMIC DNA]</scope>
</reference>
<dbReference type="Gene3D" id="3.90.1310.10">
    <property type="entry name" value="Penicillin-binding protein 2a (Domain 2)"/>
    <property type="match status" value="1"/>
</dbReference>
<evidence type="ECO:0000313" key="6">
    <source>
        <dbReference type="EMBL" id="KKP36441.1"/>
    </source>
</evidence>
<name>A0A0F9ZCD1_9BACT</name>
<dbReference type="InterPro" id="IPR001460">
    <property type="entry name" value="PCN-bd_Tpept"/>
</dbReference>
<organism evidence="6 7">
    <name type="scientific">Candidatus Roizmanbacteria bacterium GW2011_GWA2_32_13</name>
    <dbReference type="NCBI Taxonomy" id="1618475"/>
    <lineage>
        <taxon>Bacteria</taxon>
        <taxon>Candidatus Roizmaniibacteriota</taxon>
    </lineage>
</organism>
<dbReference type="Proteomes" id="UP000034349">
    <property type="component" value="Unassembled WGS sequence"/>
</dbReference>
<evidence type="ECO:0000259" key="5">
    <source>
        <dbReference type="Pfam" id="PF03717"/>
    </source>
</evidence>
<evidence type="ECO:0000313" key="7">
    <source>
        <dbReference type="Proteomes" id="UP000034349"/>
    </source>
</evidence>
<dbReference type="InterPro" id="IPR005311">
    <property type="entry name" value="PBP_dimer"/>
</dbReference>
<dbReference type="GO" id="GO:0005886">
    <property type="term" value="C:plasma membrane"/>
    <property type="evidence" value="ECO:0007669"/>
    <property type="project" value="TreeGrafter"/>
</dbReference>
<dbReference type="SUPFAM" id="SSF56601">
    <property type="entry name" value="beta-lactamase/transpeptidase-like"/>
    <property type="match status" value="1"/>
</dbReference>
<dbReference type="InterPro" id="IPR012338">
    <property type="entry name" value="Beta-lactam/transpept-like"/>
</dbReference>
<keyword evidence="2 3" id="KW-0472">Membrane</keyword>
<dbReference type="PANTHER" id="PTHR30627:SF2">
    <property type="entry name" value="PEPTIDOGLYCAN D,D-TRANSPEPTIDASE MRDA"/>
    <property type="match status" value="1"/>
</dbReference>
<keyword evidence="3" id="KW-1133">Transmembrane helix</keyword>